<reference evidence="4" key="2">
    <citation type="submission" date="2021-03" db="UniProtKB">
        <authorList>
            <consortium name="EnsemblPlants"/>
        </authorList>
    </citation>
    <scope>IDENTIFICATION</scope>
</reference>
<dbReference type="InterPro" id="IPR011430">
    <property type="entry name" value="UTP20_N"/>
</dbReference>
<evidence type="ECO:0000259" key="3">
    <source>
        <dbReference type="Pfam" id="PF20416"/>
    </source>
</evidence>
<evidence type="ECO:0000313" key="4">
    <source>
        <dbReference type="EnsemblPlants" id="AUR62020852-RA:cds"/>
    </source>
</evidence>
<dbReference type="Gramene" id="AUR62020852-RA">
    <property type="protein sequence ID" value="AUR62020852-RA:cds"/>
    <property type="gene ID" value="AUR62020852"/>
</dbReference>
<dbReference type="InterPro" id="IPR016024">
    <property type="entry name" value="ARM-type_fold"/>
</dbReference>
<feature type="region of interest" description="Disordered" evidence="1">
    <location>
        <begin position="2013"/>
        <end position="2032"/>
    </location>
</feature>
<evidence type="ECO:0008006" key="6">
    <source>
        <dbReference type="Google" id="ProtNLM"/>
    </source>
</evidence>
<dbReference type="Pfam" id="PF07539">
    <property type="entry name" value="UTP20_N"/>
    <property type="match status" value="1"/>
</dbReference>
<sequence>MASANEAQAVKSLNTTPGLRNRRFVYKSCAQQIDELEINVFRNLDTVKAKPSSGSYFFLDCLIHWRELNTAEDFISLYEELMPLVQTLSLALLHKDMIIARLLSRLQMKARLSLEAIFRLIAELSRDLGEEFIPFLPRIIESYLGLLKDKADREPEIIEQMFTSLSYIMMYLQRYLTQKVVQVLEVTVKLRYYPKDFVQEFMAKALSFLLRNAPTPQLKEGVSKILHEAARKPSEAKKFGASALLWHIMRGTSSNFHSRASRVLDLLTDSGFLSIGDKFNQGSDTVTEIVIASLERCMELDVSELKLIWNSLYEAVANSLSGGYSQHLSCLLSVLISIISVDHGRKVGDYKQMQKLLDLLMWKFILPFSSGETKGLVSEAADKTFQLLLCVLDGICNNNNSTGIPELALQWAPVFQLKSSSLLTLLKDLVMKDYAIIAFQSNILSGCLNVLEIAKGEALHLMLAYCERFQAKTGCFNVLEGMPKELVVKSRCFFQETICYWIGVIKNMTHKDTIIDEVVDEDALALLWGTICCIPYFLSVEGNEYLMNLVDELVRQFRSTTTQSDYCCGPWFSSEVVHLKSQEVQDPVACGSGSGVSTLPEGFTLNPTGVVCEAGRDGRHGCSGNFDGELGCGFESFVGKHISGGRIGDFGDGFSGGGTGGVNSELVNSEFGGEARAVWVDFSTVQRAEVEVFVGNGIGGFFEKGGANSSGSGGGSGALTGKVESDGETAASGGLNRDGADFVKGGSAASGSGGGPGCWCRACEQGIAGGHTNLNNEPQGKERVKSGDFSDGFTGGGLLVGGGLFESGLGYFAGGGMNEWWIFGGFRGLAGGVCNEFEGGHSGGEKSGGLCGWCGGGHGWLAGEKGGEWRRNFHGRCGVGHGGYTQQKRGEFAGGFPAGLIGAALQSYHGAGRPERFEHEHTCKILHLGKSYKSSQQILSAVAEYLDSKYGESLQKNKGVSIRHLKLEAADGMDALNVFSENLFHPNKELRVSTLKILCHYELLNYESQQMDAEVSEEDHIGTQSYNVFNLLLTIEQTPISVATGRKVTLLVSRIRTSLSAPGVTEAHVLPAFYGTIGLLYNQYMDLSNAALECLSAMISTYPGLLWNKFICFFEKCQTSCIKAHGLDNSNMIACSDKTELVEHFRSFCSTTSSDRSGLSITPLLLQALQRIPTVTESHSRQIVPLFLKFLGYSDENPRLESFDSLACAGKDWKVVLMEWLNLFKLMKNPRLLDNNDVEIQIRVLDCLLNWKDRFLLPYEKHLKNLVSSKCLREEIATWSLSEDSNLVEEEHRAQLVPLVIRLLMPKVRSLKTLASRKHASVSNRKAVLGFIAEFTVAELPLFFQLLLKSLQITDLNNEEIESCAWVSEKCNLDGFELPTLLNLFSVERIIAIPLKKRFGFLHVVEEIFSIFDASRVSPFLDLLLGCVVRILDSCASSILNKSPKQPAQLDDSSDINLQESRKEAMNHTSSAVKQFKDMRSLCLKIISSILNNYEDHDFGSTFWDIFFRAVKPLVRGFKQEGSSSEKPSSLFFCFLAMSQSQRLVSLLCREKNLIPDIFSILSVPTASEAIIYSVLKFTENLLTVKDELGIDGYVIDDVFCSNLDGLIDSLHHLFHSFTEKKRKLLKHPGETLLRVLKLLSKFINDQSGARKFVDILLLLASDGIKNSDLCMEALQILGDIVSVLRSEANTKILKAVSPILISAERGVRSSICNLLGALAENDSSIRSMVNLVCELNATTSAMELDDLDFDIIINAYDRITADYFFGVSEDQAIVILSHCIYDIKSDELILRQCAYKSLLSFVEFSALITGEEVKNQDVPARTMAIDDPYWTDNHIQHIVNKFLLKHMGDAMTKITTMQKEWIDLLHEMVLKLSGIPNLGSLKLLCSEDAEVDFFNNIIHLQKHRKARALSRFKNIVATGQLSEFMLKKVFIPLFFSMLYDLQAGKGEHIRSACLDAIASISGQLGWKSYYALLMRCFRDMEKKPDREKVLLRLVCSILDQFHFSETYSSPDLPRNDLTENDPEDKTNSATIPKGASYMFSATQACLTGTVLPKLQKLLVSDPQKVNVNISVAILKVLKKLPGDTLDTHLSSIIHRISNFLKNRLQSIRDEARCALVACLKELGFEYLKLVVKALSATLKRGFELHVLGYTINFILSKGLPDTVGGMLDFCLDELLRAVDNDIFSEVAEQKEVEKVAFKMKETRKQMSFDTLRLMAQNVTFKSHGLKLLSPVTAHMQKHLTPKVKLKLENMLTHIAEGFERNSSVEQIDLFIFIYGLIDDWLSEDKRRRETKLVEELKIENHVEASSKIVMKCYVGTEPQCSYLIAVFALRLLHNRLRNIKLHKGNDHLISLLDPFIKLLTSCLSSKYEEIVDVALKCIFPLTRLPLPSLESQADIIKVTLLGIAQSTSNVNSPVMQSCLKLLIALLQGTKITLSADQLHLLIKFPLFVDLENNPSFVALTLLKAIVRRKLVVLEIYDLINQVAKLMVTSQEEAVRRKCSQILLQFLLNYQLSQKRRQQHLDFLVIQLGYEHATGRSAVLDMLKTFIKRFPESVICEQSTIFFLTLVRALANDHDNQVRSSIGIVIKHLLGRINSESLKTILNMCLTWYLGEQQQLRSLSAQALGFVVEVMKRGFRKHINDVLPVMKMTVQSAIDVLNGGQLNLSDPETIPFWKDAYYSFILLEKILTQLPELFFVGDIDDIWQAVSELLVHPHPWICNISSRLVALYFEQMGKKGEKIGTTCLTSTSRMFLIASSLCSRLKVQLPDKGVRRIVKCNLAFAICGIQSLLRQTEFQDPCIFWSSLGSRDQGCFLKACQLLDTKSGRSITEVLTCGFDDDNFDQKNHNLSYLLVSGLLNTMGKTALQTEDTQTKMILGSLRLVAEQTTQEDCLQYAYLLLFPIYKLCEGFSGKVVSDDVKQRAEKVRQKIQEKLGTQNFVQAYNQMRHDLGEKRFKRKQEEKLLAVINPVRNAKRKMGVSAKHQAHKKRKMMVTKMGRWMR</sequence>
<accession>A0A803LZF1</accession>
<name>A0A803LZF1_CHEQI</name>
<dbReference type="PANTHER" id="PTHR17695">
    <property type="entry name" value="SMALL SUBUNIT PROCESSOME COMPONENT 20 HOMOLOG"/>
    <property type="match status" value="1"/>
</dbReference>
<evidence type="ECO:0000313" key="5">
    <source>
        <dbReference type="Proteomes" id="UP000596660"/>
    </source>
</evidence>
<keyword evidence="5" id="KW-1185">Reference proteome</keyword>
<evidence type="ECO:0000256" key="1">
    <source>
        <dbReference type="SAM" id="MobiDB-lite"/>
    </source>
</evidence>
<dbReference type="Gene3D" id="1.25.10.10">
    <property type="entry name" value="Leucine-rich Repeat Variant"/>
    <property type="match status" value="3"/>
</dbReference>
<feature type="region of interest" description="Disordered" evidence="1">
    <location>
        <begin position="2975"/>
        <end position="2994"/>
    </location>
</feature>
<dbReference type="GO" id="GO:0032040">
    <property type="term" value="C:small-subunit processome"/>
    <property type="evidence" value="ECO:0007669"/>
    <property type="project" value="TreeGrafter"/>
</dbReference>
<dbReference type="EnsemblPlants" id="AUR62020852-RA">
    <property type="protein sequence ID" value="AUR62020852-RA:cds"/>
    <property type="gene ID" value="AUR62020852"/>
</dbReference>
<protein>
    <recommendedName>
        <fullName evidence="6">ARM repeat superfamily protein</fullName>
    </recommendedName>
</protein>
<organism evidence="4 5">
    <name type="scientific">Chenopodium quinoa</name>
    <name type="common">Quinoa</name>
    <dbReference type="NCBI Taxonomy" id="63459"/>
    <lineage>
        <taxon>Eukaryota</taxon>
        <taxon>Viridiplantae</taxon>
        <taxon>Streptophyta</taxon>
        <taxon>Embryophyta</taxon>
        <taxon>Tracheophyta</taxon>
        <taxon>Spermatophyta</taxon>
        <taxon>Magnoliopsida</taxon>
        <taxon>eudicotyledons</taxon>
        <taxon>Gunneridae</taxon>
        <taxon>Pentapetalae</taxon>
        <taxon>Caryophyllales</taxon>
        <taxon>Chenopodiaceae</taxon>
        <taxon>Chenopodioideae</taxon>
        <taxon>Atripliceae</taxon>
        <taxon>Chenopodium</taxon>
    </lineage>
</organism>
<feature type="domain" description="U3 small nucleolar RNA-associated protein 20" evidence="3">
    <location>
        <begin position="2064"/>
        <end position="2278"/>
    </location>
</feature>
<evidence type="ECO:0000259" key="2">
    <source>
        <dbReference type="Pfam" id="PF07539"/>
    </source>
</evidence>
<dbReference type="SUPFAM" id="SSF48371">
    <property type="entry name" value="ARM repeat"/>
    <property type="match status" value="2"/>
</dbReference>
<dbReference type="Pfam" id="PF20416">
    <property type="entry name" value="UTP20"/>
    <property type="match status" value="1"/>
</dbReference>
<reference evidence="4" key="1">
    <citation type="journal article" date="2017" name="Nature">
        <title>The genome of Chenopodium quinoa.</title>
        <authorList>
            <person name="Jarvis D.E."/>
            <person name="Ho Y.S."/>
            <person name="Lightfoot D.J."/>
            <person name="Schmoeckel S.M."/>
            <person name="Li B."/>
            <person name="Borm T.J.A."/>
            <person name="Ohyanagi H."/>
            <person name="Mineta K."/>
            <person name="Michell C.T."/>
            <person name="Saber N."/>
            <person name="Kharbatia N.M."/>
            <person name="Rupper R.R."/>
            <person name="Sharp A.R."/>
            <person name="Dally N."/>
            <person name="Boughton B.A."/>
            <person name="Woo Y.H."/>
            <person name="Gao G."/>
            <person name="Schijlen E.G.W.M."/>
            <person name="Guo X."/>
            <person name="Momin A.A."/>
            <person name="Negrao S."/>
            <person name="Al-Babili S."/>
            <person name="Gehring C."/>
            <person name="Roessner U."/>
            <person name="Jung C."/>
            <person name="Murphy K."/>
            <person name="Arold S.T."/>
            <person name="Gojobori T."/>
            <person name="van der Linden C.G."/>
            <person name="van Loo E.N."/>
            <person name="Jellen E.N."/>
            <person name="Maughan P.J."/>
            <person name="Tester M."/>
        </authorList>
    </citation>
    <scope>NUCLEOTIDE SEQUENCE [LARGE SCALE GENOMIC DNA]</scope>
    <source>
        <strain evidence="4">cv. PI 614886</strain>
    </source>
</reference>
<feature type="domain" description="U3 small nucleolar RNA-associated protein 20 N-terminal" evidence="2">
    <location>
        <begin position="1231"/>
        <end position="1813"/>
    </location>
</feature>
<dbReference type="InterPro" id="IPR052575">
    <property type="entry name" value="SSU_processome_comp_20"/>
</dbReference>
<dbReference type="OMA" id="CYKSCVQ"/>
<dbReference type="PANTHER" id="PTHR17695:SF11">
    <property type="entry name" value="SMALL SUBUNIT PROCESSOME COMPONENT 20 HOMOLOG"/>
    <property type="match status" value="1"/>
</dbReference>
<dbReference type="InterPro" id="IPR046523">
    <property type="entry name" value="UTP20_dom"/>
</dbReference>
<dbReference type="Proteomes" id="UP000596660">
    <property type="component" value="Unplaced"/>
</dbReference>
<dbReference type="GO" id="GO:0030686">
    <property type="term" value="C:90S preribosome"/>
    <property type="evidence" value="ECO:0007669"/>
    <property type="project" value="TreeGrafter"/>
</dbReference>
<proteinExistence type="predicted"/>
<feature type="region of interest" description="Disordered" evidence="1">
    <location>
        <begin position="708"/>
        <end position="736"/>
    </location>
</feature>
<dbReference type="InterPro" id="IPR011989">
    <property type="entry name" value="ARM-like"/>
</dbReference>